<name>X1Z4E4_CAPTE</name>
<evidence type="ECO:0000313" key="14">
    <source>
        <dbReference type="Proteomes" id="UP000014760"/>
    </source>
</evidence>
<reference evidence="14" key="2">
    <citation type="journal article" date="2013" name="Nature">
        <title>Insights into bilaterian evolution from three spiralian genomes.</title>
        <authorList>
            <person name="Simakov O."/>
            <person name="Marletaz F."/>
            <person name="Cho S.J."/>
            <person name="Edsinger-Gonzales E."/>
            <person name="Havlak P."/>
            <person name="Hellsten U."/>
            <person name="Kuo D.H."/>
            <person name="Larsson T."/>
            <person name="Lv J."/>
            <person name="Arendt D."/>
            <person name="Savage R."/>
            <person name="Osoegawa K."/>
            <person name="de Jong P."/>
            <person name="Grimwood J."/>
            <person name="Chapman J.A."/>
            <person name="Shapiro H."/>
            <person name="Aerts A."/>
            <person name="Otillar R.P."/>
            <person name="Terry A.Y."/>
            <person name="Boore J.L."/>
            <person name="Grigoriev I.V."/>
            <person name="Lindberg D.R."/>
            <person name="Seaver E.C."/>
            <person name="Weisblat D.A."/>
            <person name="Putnam N.H."/>
            <person name="Rokhsar D.S."/>
        </authorList>
    </citation>
    <scope>NUCLEOTIDE SEQUENCE</scope>
    <source>
        <strain evidence="14">I ESC-2004</strain>
    </source>
</reference>
<dbReference type="Proteomes" id="UP000014760">
    <property type="component" value="Unassembled WGS sequence"/>
</dbReference>
<evidence type="ECO:0000256" key="11">
    <source>
        <dbReference type="PROSITE-ProRule" id="PRU00042"/>
    </source>
</evidence>
<dbReference type="SMART" id="SM00355">
    <property type="entry name" value="ZnF_C2H2"/>
    <property type="match status" value="5"/>
</dbReference>
<keyword evidence="9" id="KW-0804">Transcription</keyword>
<dbReference type="PANTHER" id="PTHR24388:SF54">
    <property type="entry name" value="PROTEIN ESCARGOT"/>
    <property type="match status" value="1"/>
</dbReference>
<comment type="similarity">
    <text evidence="2">Belongs to the krueppel C2H2-type zinc-finger protein family.</text>
</comment>
<sequence>CSVCNFVADHVYIIKRHMARHSEKGSECEICGKKFTRRAHLNRHLRIHDPEKPFKCPHCEYRGCEKSDITKHITIHEAPKYVCEICNKAFRHQKNKDLHVKRHKGQKDYKCGVCDFYGYTFTDIRKHIERKHSDTRHLYCANCLAYFKNETTYKVNHNALFFKSQRTRFS</sequence>
<evidence type="ECO:0000256" key="1">
    <source>
        <dbReference type="ARBA" id="ARBA00004123"/>
    </source>
</evidence>
<dbReference type="AlphaFoldDB" id="X1Z4E4"/>
<dbReference type="InterPro" id="IPR050527">
    <property type="entry name" value="Snail/Krueppel_Znf"/>
</dbReference>
<dbReference type="Pfam" id="PF00096">
    <property type="entry name" value="zf-C2H2"/>
    <property type="match status" value="1"/>
</dbReference>
<evidence type="ECO:0000256" key="3">
    <source>
        <dbReference type="ARBA" id="ARBA00022723"/>
    </source>
</evidence>
<keyword evidence="8" id="KW-0238">DNA-binding</keyword>
<dbReference type="GO" id="GO:0008270">
    <property type="term" value="F:zinc ion binding"/>
    <property type="evidence" value="ECO:0007669"/>
    <property type="project" value="UniProtKB-KW"/>
</dbReference>
<feature type="domain" description="C2H2-type" evidence="12">
    <location>
        <begin position="81"/>
        <end position="108"/>
    </location>
</feature>
<feature type="domain" description="C2H2-type" evidence="12">
    <location>
        <begin position="26"/>
        <end position="53"/>
    </location>
</feature>
<dbReference type="EMBL" id="AMQN01000222">
    <property type="status" value="NOT_ANNOTATED_CDS"/>
    <property type="molecule type" value="Genomic_DNA"/>
</dbReference>
<dbReference type="GO" id="GO:0000981">
    <property type="term" value="F:DNA-binding transcription factor activity, RNA polymerase II-specific"/>
    <property type="evidence" value="ECO:0007669"/>
    <property type="project" value="TreeGrafter"/>
</dbReference>
<comment type="subcellular location">
    <subcellularLocation>
        <location evidence="1">Nucleus</location>
    </subcellularLocation>
</comment>
<evidence type="ECO:0000256" key="10">
    <source>
        <dbReference type="ARBA" id="ARBA00023242"/>
    </source>
</evidence>
<evidence type="ECO:0000256" key="8">
    <source>
        <dbReference type="ARBA" id="ARBA00023125"/>
    </source>
</evidence>
<dbReference type="SUPFAM" id="SSF57667">
    <property type="entry name" value="beta-beta-alpha zinc fingers"/>
    <property type="match status" value="2"/>
</dbReference>
<keyword evidence="7" id="KW-0805">Transcription regulation</keyword>
<dbReference type="EnsemblMetazoa" id="CapteT145894">
    <property type="protein sequence ID" value="CapteP145894"/>
    <property type="gene ID" value="CapteG145894"/>
</dbReference>
<evidence type="ECO:0000259" key="12">
    <source>
        <dbReference type="PROSITE" id="PS50157"/>
    </source>
</evidence>
<feature type="domain" description="C2H2-type" evidence="12">
    <location>
        <begin position="54"/>
        <end position="81"/>
    </location>
</feature>
<dbReference type="GO" id="GO:0005634">
    <property type="term" value="C:nucleus"/>
    <property type="evidence" value="ECO:0007669"/>
    <property type="project" value="UniProtKB-SubCell"/>
</dbReference>
<evidence type="ECO:0000256" key="7">
    <source>
        <dbReference type="ARBA" id="ARBA00023015"/>
    </source>
</evidence>
<dbReference type="OrthoDB" id="7930430at2759"/>
<protein>
    <recommendedName>
        <fullName evidence="12">C2H2-type domain-containing protein</fullName>
    </recommendedName>
</protein>
<dbReference type="GO" id="GO:0000978">
    <property type="term" value="F:RNA polymerase II cis-regulatory region sequence-specific DNA binding"/>
    <property type="evidence" value="ECO:0007669"/>
    <property type="project" value="TreeGrafter"/>
</dbReference>
<dbReference type="InterPro" id="IPR036236">
    <property type="entry name" value="Znf_C2H2_sf"/>
</dbReference>
<dbReference type="PROSITE" id="PS00028">
    <property type="entry name" value="ZINC_FINGER_C2H2_1"/>
    <property type="match status" value="2"/>
</dbReference>
<reference evidence="13" key="3">
    <citation type="submission" date="2015-06" db="UniProtKB">
        <authorList>
            <consortium name="EnsemblMetazoa"/>
        </authorList>
    </citation>
    <scope>IDENTIFICATION</scope>
</reference>
<evidence type="ECO:0000256" key="4">
    <source>
        <dbReference type="ARBA" id="ARBA00022737"/>
    </source>
</evidence>
<dbReference type="Pfam" id="PF12874">
    <property type="entry name" value="zf-met"/>
    <property type="match status" value="1"/>
</dbReference>
<dbReference type="FunFam" id="3.30.160.60:FF:000075">
    <property type="entry name" value="Putative zinc finger protein 536"/>
    <property type="match status" value="1"/>
</dbReference>
<dbReference type="HOGENOM" id="CLU_1574600_0_0_1"/>
<keyword evidence="3" id="KW-0479">Metal-binding</keyword>
<organism evidence="13 14">
    <name type="scientific">Capitella teleta</name>
    <name type="common">Polychaete worm</name>
    <dbReference type="NCBI Taxonomy" id="283909"/>
    <lineage>
        <taxon>Eukaryota</taxon>
        <taxon>Metazoa</taxon>
        <taxon>Spiralia</taxon>
        <taxon>Lophotrochozoa</taxon>
        <taxon>Annelida</taxon>
        <taxon>Polychaeta</taxon>
        <taxon>Sedentaria</taxon>
        <taxon>Scolecida</taxon>
        <taxon>Capitellidae</taxon>
        <taxon>Capitella</taxon>
    </lineage>
</organism>
<evidence type="ECO:0000256" key="5">
    <source>
        <dbReference type="ARBA" id="ARBA00022771"/>
    </source>
</evidence>
<evidence type="ECO:0000256" key="6">
    <source>
        <dbReference type="ARBA" id="ARBA00022833"/>
    </source>
</evidence>
<evidence type="ECO:0000256" key="9">
    <source>
        <dbReference type="ARBA" id="ARBA00023163"/>
    </source>
</evidence>
<dbReference type="PROSITE" id="PS50157">
    <property type="entry name" value="ZINC_FINGER_C2H2_2"/>
    <property type="match status" value="3"/>
</dbReference>
<evidence type="ECO:0000256" key="2">
    <source>
        <dbReference type="ARBA" id="ARBA00006991"/>
    </source>
</evidence>
<accession>X1Z4E4</accession>
<keyword evidence="6" id="KW-0862">Zinc</keyword>
<dbReference type="InterPro" id="IPR013087">
    <property type="entry name" value="Znf_C2H2_type"/>
</dbReference>
<dbReference type="PANTHER" id="PTHR24388">
    <property type="entry name" value="ZINC FINGER PROTEIN"/>
    <property type="match status" value="1"/>
</dbReference>
<dbReference type="OMA" id="EKHIPEC"/>
<keyword evidence="14" id="KW-1185">Reference proteome</keyword>
<proteinExistence type="inferred from homology"/>
<dbReference type="FunFam" id="3.30.160.60:FF:001498">
    <property type="entry name" value="Zinc finger protein 404"/>
    <property type="match status" value="1"/>
</dbReference>
<reference evidence="14" key="1">
    <citation type="submission" date="2012-12" db="EMBL/GenBank/DDBJ databases">
        <authorList>
            <person name="Hellsten U."/>
            <person name="Grimwood J."/>
            <person name="Chapman J.A."/>
            <person name="Shapiro H."/>
            <person name="Aerts A."/>
            <person name="Otillar R.P."/>
            <person name="Terry A.Y."/>
            <person name="Boore J.L."/>
            <person name="Simakov O."/>
            <person name="Marletaz F."/>
            <person name="Cho S.-J."/>
            <person name="Edsinger-Gonzales E."/>
            <person name="Havlak P."/>
            <person name="Kuo D.-H."/>
            <person name="Larsson T."/>
            <person name="Lv J."/>
            <person name="Arendt D."/>
            <person name="Savage R."/>
            <person name="Osoegawa K."/>
            <person name="de Jong P."/>
            <person name="Lindberg D.R."/>
            <person name="Seaver E.C."/>
            <person name="Weisblat D.A."/>
            <person name="Putnam N.H."/>
            <person name="Grigoriev I.V."/>
            <person name="Rokhsar D.S."/>
        </authorList>
    </citation>
    <scope>NUCLEOTIDE SEQUENCE</scope>
    <source>
        <strain evidence="14">I ESC-2004</strain>
    </source>
</reference>
<keyword evidence="4" id="KW-0677">Repeat</keyword>
<keyword evidence="5 11" id="KW-0863">Zinc-finger</keyword>
<keyword evidence="10" id="KW-0539">Nucleus</keyword>
<evidence type="ECO:0000313" key="13">
    <source>
        <dbReference type="EnsemblMetazoa" id="CapteP145894"/>
    </source>
</evidence>
<dbReference type="Gene3D" id="3.30.160.60">
    <property type="entry name" value="Classic Zinc Finger"/>
    <property type="match status" value="3"/>
</dbReference>